<evidence type="ECO:0000313" key="1">
    <source>
        <dbReference type="EMBL" id="GAA6407457.1"/>
    </source>
</evidence>
<dbReference type="Proteomes" id="UP001600943">
    <property type="component" value="Unassembled WGS sequence"/>
</dbReference>
<dbReference type="EMBL" id="BAABYW010000001">
    <property type="protein sequence ID" value="GAA6407457.1"/>
    <property type="molecule type" value="Genomic_DNA"/>
</dbReference>
<reference evidence="1 2" key="1">
    <citation type="submission" date="2024-04" db="EMBL/GenBank/DDBJ databases">
        <title>Defined microbial consortia suppress multidrug-resistant proinflammatory Enterobacteriaceae via ecological control.</title>
        <authorList>
            <person name="Furuichi M."/>
            <person name="Kawaguchi T."/>
            <person name="Pust M."/>
            <person name="Yasuma K."/>
            <person name="Plichta D."/>
            <person name="Hasegawa N."/>
            <person name="Ohya T."/>
            <person name="Bhattarai S."/>
            <person name="Sasajima S."/>
            <person name="Aoto Y."/>
            <person name="Tuganbaev T."/>
            <person name="Yaginuma M."/>
            <person name="Ueda M."/>
            <person name="Okahashi N."/>
            <person name="Amafuji K."/>
            <person name="Kiridooshi Y."/>
            <person name="Sugita K."/>
            <person name="Strazar M."/>
            <person name="Skelly A."/>
            <person name="Suda W."/>
            <person name="Hattori M."/>
            <person name="Nakamoto N."/>
            <person name="Caballero S."/>
            <person name="Norman J."/>
            <person name="Olle B."/>
            <person name="Tanoue T."/>
            <person name="Arita M."/>
            <person name="Bucci V."/>
            <person name="Atarashi K."/>
            <person name="Xavier R."/>
            <person name="Honda K."/>
        </authorList>
    </citation>
    <scope>NUCLEOTIDE SEQUENCE [LARGE SCALE GENOMIC DNA]</scope>
    <source>
        <strain evidence="2">k04-0078-D8-1</strain>
    </source>
</reference>
<evidence type="ECO:0000313" key="2">
    <source>
        <dbReference type="Proteomes" id="UP001600943"/>
    </source>
</evidence>
<accession>A0ABQ0B7P1</accession>
<comment type="caution">
    <text evidence="1">The sequence shown here is derived from an EMBL/GenBank/DDBJ whole genome shotgun (WGS) entry which is preliminary data.</text>
</comment>
<protein>
    <submittedName>
        <fullName evidence="1">Uncharacterized protein</fullName>
    </submittedName>
</protein>
<organism evidence="1 2">
    <name type="scientific">Blautia hominis</name>
    <dbReference type="NCBI Taxonomy" id="2025493"/>
    <lineage>
        <taxon>Bacteria</taxon>
        <taxon>Bacillati</taxon>
        <taxon>Bacillota</taxon>
        <taxon>Clostridia</taxon>
        <taxon>Lachnospirales</taxon>
        <taxon>Lachnospiraceae</taxon>
        <taxon>Blautia</taxon>
    </lineage>
</organism>
<sequence length="94" mass="10500">MEWCLEESVTDVRQNMVDIQNAMSSYNNDMNNIFSMMQGITEQMVTLSGTGSIYNSGSTKLVKAPGGYIRALWIGSRDVGDICNIKTAEKRNRL</sequence>
<keyword evidence="2" id="KW-1185">Reference proteome</keyword>
<name>A0ABQ0B7P1_9FIRM</name>
<gene>
    <name evidence="1" type="ORF">K040078D81_15740</name>
</gene>
<proteinExistence type="predicted"/>